<dbReference type="EMBL" id="MU089741">
    <property type="protein sequence ID" value="KAF7849594.1"/>
    <property type="molecule type" value="Genomic_DNA"/>
</dbReference>
<evidence type="ECO:0000313" key="2">
    <source>
        <dbReference type="Proteomes" id="UP000806378"/>
    </source>
</evidence>
<protein>
    <submittedName>
        <fullName evidence="1">Uncharacterized protein</fullName>
    </submittedName>
</protein>
<dbReference type="AlphaFoldDB" id="A0A8T0CQW6"/>
<accession>A0A8T0CQW6</accession>
<proteinExistence type="predicted"/>
<comment type="caution">
    <text evidence="1">The sequence shown here is derived from an EMBL/GenBank/DDBJ whole genome shotgun (WGS) entry which is preliminary data.</text>
</comment>
<dbReference type="Proteomes" id="UP000806378">
    <property type="component" value="Unassembled WGS sequence"/>
</dbReference>
<reference evidence="1" key="1">
    <citation type="submission" date="2020-05" db="EMBL/GenBank/DDBJ databases">
        <title>WGS assembly of Corymbia citriodora subspecies variegata.</title>
        <authorList>
            <person name="Barry K."/>
            <person name="Hundley H."/>
            <person name="Shu S."/>
            <person name="Jenkins J."/>
            <person name="Grimwood J."/>
            <person name="Baten A."/>
        </authorList>
    </citation>
    <scope>NUCLEOTIDE SEQUENCE</scope>
    <source>
        <strain evidence="1">CV2-018</strain>
    </source>
</reference>
<organism evidence="1 2">
    <name type="scientific">Corymbia citriodora subsp. variegata</name>
    <dbReference type="NCBI Taxonomy" id="360336"/>
    <lineage>
        <taxon>Eukaryota</taxon>
        <taxon>Viridiplantae</taxon>
        <taxon>Streptophyta</taxon>
        <taxon>Embryophyta</taxon>
        <taxon>Tracheophyta</taxon>
        <taxon>Spermatophyta</taxon>
        <taxon>Magnoliopsida</taxon>
        <taxon>eudicotyledons</taxon>
        <taxon>Gunneridae</taxon>
        <taxon>Pentapetalae</taxon>
        <taxon>rosids</taxon>
        <taxon>malvids</taxon>
        <taxon>Myrtales</taxon>
        <taxon>Myrtaceae</taxon>
        <taxon>Myrtoideae</taxon>
        <taxon>Eucalypteae</taxon>
        <taxon>Corymbia</taxon>
    </lineage>
</organism>
<sequence>MENQARESETMGSSLYMVQFSLLLRWKLSQSGFYRLGLPYAKPGIPRDNRSQWGVCTIHTDVQRVKGFPGLLNYEKLRLLG</sequence>
<name>A0A8T0CQW6_CORYI</name>
<gene>
    <name evidence="1" type="ORF">BT93_L0565</name>
</gene>
<evidence type="ECO:0000313" key="1">
    <source>
        <dbReference type="EMBL" id="KAF7849594.1"/>
    </source>
</evidence>
<keyword evidence="2" id="KW-1185">Reference proteome</keyword>
<dbReference type="Gramene" id="rna-gnl|WGS:JABURB|Cocit.L0565.1">
    <property type="protein sequence ID" value="cds-KAF7849594.1"/>
    <property type="gene ID" value="gene-BT93_L0565"/>
</dbReference>